<dbReference type="AlphaFoldDB" id="A0A6P9E2H9"/>
<proteinExistence type="predicted"/>
<reference evidence="2" key="1">
    <citation type="submission" date="2025-08" db="UniProtKB">
        <authorList>
            <consortium name="RefSeq"/>
        </authorList>
    </citation>
    <scope>IDENTIFICATION</scope>
    <source>
        <tissue evidence="2">Leaves</tissue>
    </source>
</reference>
<dbReference type="KEGG" id="jre:118343799"/>
<dbReference type="InterPro" id="IPR036691">
    <property type="entry name" value="Endo/exonu/phosph_ase_sf"/>
</dbReference>
<dbReference type="Proteomes" id="UP000235220">
    <property type="component" value="Chromosome 11"/>
</dbReference>
<sequence length="241" mass="28272">MVERKQLWEHHCSFSCAGVPWAVIGDFNIIRTNEERAGGHPQPRNAMLEFNSCINSCGLIYWKIEGRQLSWCNGQQGMLRSWAKLDRILVNNDFVVKFGDVLVQFLSRRTSDHAPLLVQFVVEYNRYGPAPFRFQNMWVSHRDFMNVAERWIQRDESRLSQQAKQRWMEEGDKNSKYFQVGGSIVKKMRLQDGTSLDTPELIHEEAVRYFENFLLQDDQLEFPNLSNLIPTVVGVNEDRWL</sequence>
<dbReference type="InParanoid" id="A0A6P9E2H9"/>
<evidence type="ECO:0000313" key="2">
    <source>
        <dbReference type="RefSeq" id="XP_035538478.1"/>
    </source>
</evidence>
<gene>
    <name evidence="2" type="primary">LOC118343799</name>
</gene>
<keyword evidence="1" id="KW-1185">Reference proteome</keyword>
<dbReference type="GeneID" id="118343799"/>
<name>A0A6P9E2H9_JUGRE</name>
<dbReference type="PANTHER" id="PTHR33710:SF13">
    <property type="entry name" value="ENDONUCLEASE_EXONUCLEASE_PHOSPHATASE FAMILY PROTEIN"/>
    <property type="match status" value="1"/>
</dbReference>
<accession>A0A6P9E2H9</accession>
<evidence type="ECO:0000313" key="1">
    <source>
        <dbReference type="Proteomes" id="UP000235220"/>
    </source>
</evidence>
<dbReference type="SUPFAM" id="SSF56219">
    <property type="entry name" value="DNase I-like"/>
    <property type="match status" value="1"/>
</dbReference>
<dbReference type="Gene3D" id="3.60.10.10">
    <property type="entry name" value="Endonuclease/exonuclease/phosphatase"/>
    <property type="match status" value="1"/>
</dbReference>
<protein>
    <submittedName>
        <fullName evidence="2">Uncharacterized protein LOC118343799</fullName>
    </submittedName>
</protein>
<dbReference type="OrthoDB" id="1938374at2759"/>
<dbReference type="RefSeq" id="XP_035538478.1">
    <property type="nucleotide sequence ID" value="XM_035682585.1"/>
</dbReference>
<dbReference type="PANTHER" id="PTHR33710">
    <property type="entry name" value="BNAC02G09200D PROTEIN"/>
    <property type="match status" value="1"/>
</dbReference>
<organism evidence="1 2">
    <name type="scientific">Juglans regia</name>
    <name type="common">English walnut</name>
    <dbReference type="NCBI Taxonomy" id="51240"/>
    <lineage>
        <taxon>Eukaryota</taxon>
        <taxon>Viridiplantae</taxon>
        <taxon>Streptophyta</taxon>
        <taxon>Embryophyta</taxon>
        <taxon>Tracheophyta</taxon>
        <taxon>Spermatophyta</taxon>
        <taxon>Magnoliopsida</taxon>
        <taxon>eudicotyledons</taxon>
        <taxon>Gunneridae</taxon>
        <taxon>Pentapetalae</taxon>
        <taxon>rosids</taxon>
        <taxon>fabids</taxon>
        <taxon>Fagales</taxon>
        <taxon>Juglandaceae</taxon>
        <taxon>Juglans</taxon>
    </lineage>
</organism>